<dbReference type="OrthoDB" id="1523900at2"/>
<dbReference type="InterPro" id="IPR003754">
    <property type="entry name" value="4pyrrol_synth_uPrphyn_synth"/>
</dbReference>
<dbReference type="SUPFAM" id="SSF69618">
    <property type="entry name" value="HemD-like"/>
    <property type="match status" value="1"/>
</dbReference>
<keyword evidence="3" id="KW-1185">Reference proteome</keyword>
<comment type="caution">
    <text evidence="2">The sequence shown here is derived from an EMBL/GenBank/DDBJ whole genome shotgun (WGS) entry which is preliminary data.</text>
</comment>
<dbReference type="Gene3D" id="3.40.50.10090">
    <property type="match status" value="2"/>
</dbReference>
<dbReference type="AlphaFoldDB" id="A0A2P8CXK9"/>
<dbReference type="GO" id="GO:0006780">
    <property type="term" value="P:uroporphyrinogen III biosynthetic process"/>
    <property type="evidence" value="ECO:0007669"/>
    <property type="project" value="InterPro"/>
</dbReference>
<dbReference type="EMBL" id="PYGD01000010">
    <property type="protein sequence ID" value="PSK89715.1"/>
    <property type="molecule type" value="Genomic_DNA"/>
</dbReference>
<dbReference type="GO" id="GO:0004852">
    <property type="term" value="F:uroporphyrinogen-III synthase activity"/>
    <property type="evidence" value="ECO:0007669"/>
    <property type="project" value="InterPro"/>
</dbReference>
<proteinExistence type="predicted"/>
<protein>
    <submittedName>
        <fullName evidence="2">Uroporphyrinogen-III synthase</fullName>
    </submittedName>
</protein>
<name>A0A2P8CXK9_9BACT</name>
<evidence type="ECO:0000259" key="1">
    <source>
        <dbReference type="Pfam" id="PF02602"/>
    </source>
</evidence>
<dbReference type="PANTHER" id="PTHR12390">
    <property type="entry name" value="UROPORPHYRINOGEN III SYNTHASE"/>
    <property type="match status" value="1"/>
</dbReference>
<organism evidence="2 3">
    <name type="scientific">Taibaiella chishuiensis</name>
    <dbReference type="NCBI Taxonomy" id="1434707"/>
    <lineage>
        <taxon>Bacteria</taxon>
        <taxon>Pseudomonadati</taxon>
        <taxon>Bacteroidota</taxon>
        <taxon>Chitinophagia</taxon>
        <taxon>Chitinophagales</taxon>
        <taxon>Chitinophagaceae</taxon>
        <taxon>Taibaiella</taxon>
    </lineage>
</organism>
<dbReference type="CDD" id="cd06578">
    <property type="entry name" value="HemD"/>
    <property type="match status" value="1"/>
</dbReference>
<dbReference type="Proteomes" id="UP000240572">
    <property type="component" value="Unassembled WGS sequence"/>
</dbReference>
<dbReference type="InterPro" id="IPR036108">
    <property type="entry name" value="4pyrrol_syn_uPrphyn_synt_sf"/>
</dbReference>
<dbReference type="InterPro" id="IPR039793">
    <property type="entry name" value="UROS/Hem4"/>
</dbReference>
<gene>
    <name evidence="2" type="ORF">B0I18_11014</name>
</gene>
<dbReference type="Pfam" id="PF02602">
    <property type="entry name" value="HEM4"/>
    <property type="match status" value="1"/>
</dbReference>
<dbReference type="RefSeq" id="WP_106524527.1">
    <property type="nucleotide sequence ID" value="NZ_PYGD01000010.1"/>
</dbReference>
<evidence type="ECO:0000313" key="3">
    <source>
        <dbReference type="Proteomes" id="UP000240572"/>
    </source>
</evidence>
<evidence type="ECO:0000313" key="2">
    <source>
        <dbReference type="EMBL" id="PSK89715.1"/>
    </source>
</evidence>
<dbReference type="GO" id="GO:0005829">
    <property type="term" value="C:cytosol"/>
    <property type="evidence" value="ECO:0007669"/>
    <property type="project" value="TreeGrafter"/>
</dbReference>
<sequence>MDINLLSTRHLSAESIKDAAWCGIHIDITPFIEVAIREDEALLQSLLPLAGKPILAIFTSAYAVQALQELMPEAPRTWNIACTGGKTAQEAADWLGDAAIVATAPNAAQLAQKITALSAQQVVFFCGDQRLDHLPVALQRSGIPLEEIIVYETKATPLVLDTQPYRGVLFFSPSAVHSFFSVNMLPFKCTVFAIGATTAAVVQSYTFHNTVISPEPGEQAMLDQVINYYNEERLIN</sequence>
<feature type="domain" description="Tetrapyrrole biosynthesis uroporphyrinogen III synthase" evidence="1">
    <location>
        <begin position="23"/>
        <end position="222"/>
    </location>
</feature>
<reference evidence="2 3" key="1">
    <citation type="submission" date="2018-03" db="EMBL/GenBank/DDBJ databases">
        <title>Genomic Encyclopedia of Type Strains, Phase III (KMG-III): the genomes of soil and plant-associated and newly described type strains.</title>
        <authorList>
            <person name="Whitman W."/>
        </authorList>
    </citation>
    <scope>NUCLEOTIDE SEQUENCE [LARGE SCALE GENOMIC DNA]</scope>
    <source>
        <strain evidence="2 3">CGMCC 1.12700</strain>
    </source>
</reference>
<accession>A0A2P8CXK9</accession>
<dbReference type="PANTHER" id="PTHR12390:SF0">
    <property type="entry name" value="UROPORPHYRINOGEN-III SYNTHASE"/>
    <property type="match status" value="1"/>
</dbReference>